<dbReference type="AlphaFoldDB" id="A0A4Y7PKI8"/>
<evidence type="ECO:0000313" key="2">
    <source>
        <dbReference type="Proteomes" id="UP000294933"/>
    </source>
</evidence>
<dbReference type="STRING" id="50990.A0A4Y7PKI8"/>
<reference evidence="1 2" key="1">
    <citation type="submission" date="2018-06" db="EMBL/GenBank/DDBJ databases">
        <title>A transcriptomic atlas of mushroom development highlights an independent origin of complex multicellularity.</title>
        <authorList>
            <consortium name="DOE Joint Genome Institute"/>
            <person name="Krizsan K."/>
            <person name="Almasi E."/>
            <person name="Merenyi Z."/>
            <person name="Sahu N."/>
            <person name="Viragh M."/>
            <person name="Koszo T."/>
            <person name="Mondo S."/>
            <person name="Kiss B."/>
            <person name="Balint B."/>
            <person name="Kues U."/>
            <person name="Barry K."/>
            <person name="Hegedus J.C."/>
            <person name="Henrissat B."/>
            <person name="Johnson J."/>
            <person name="Lipzen A."/>
            <person name="Ohm R."/>
            <person name="Nagy I."/>
            <person name="Pangilinan J."/>
            <person name="Yan J."/>
            <person name="Xiong Y."/>
            <person name="Grigoriev I.V."/>
            <person name="Hibbett D.S."/>
            <person name="Nagy L.G."/>
        </authorList>
    </citation>
    <scope>NUCLEOTIDE SEQUENCE [LARGE SCALE GENOMIC DNA]</scope>
    <source>
        <strain evidence="1 2">SZMC22713</strain>
    </source>
</reference>
<keyword evidence="2" id="KW-1185">Reference proteome</keyword>
<dbReference type="InterPro" id="IPR027417">
    <property type="entry name" value="P-loop_NTPase"/>
</dbReference>
<sequence>FINDATGLKLDIRGDLDSCTIRVHATQILLDGRRVVLLDTPGFGHSSLSDSEVLRLTAEYLANLYRKEVKLSGVLYMQRISEPQSERQIRRNFKIFTELCGHANFDHIVVVTTRWSNVDLIFGSGRENELKTGVFKSFLHAGGKIVRHDQTVGSAKEILRHVITQDVRVLAIQTQMVDGGKDILATDAGLEVSSDVVVTKPRGFGSWLRKLWQGVGVLRIRSQIVDPGTDSPAAGTGLEVSMPRPRRVEMSLTANGAELLATDGLEVSRNVEVR</sequence>
<dbReference type="EMBL" id="ML170272">
    <property type="protein sequence ID" value="TDL15511.1"/>
    <property type="molecule type" value="Genomic_DNA"/>
</dbReference>
<dbReference type="SUPFAM" id="SSF52540">
    <property type="entry name" value="P-loop containing nucleoside triphosphate hydrolases"/>
    <property type="match status" value="1"/>
</dbReference>
<dbReference type="Proteomes" id="UP000294933">
    <property type="component" value="Unassembled WGS sequence"/>
</dbReference>
<dbReference type="Gene3D" id="3.40.50.300">
    <property type="entry name" value="P-loop containing nucleotide triphosphate hydrolases"/>
    <property type="match status" value="1"/>
</dbReference>
<accession>A0A4Y7PKI8</accession>
<organism evidence="1 2">
    <name type="scientific">Rickenella mellea</name>
    <dbReference type="NCBI Taxonomy" id="50990"/>
    <lineage>
        <taxon>Eukaryota</taxon>
        <taxon>Fungi</taxon>
        <taxon>Dikarya</taxon>
        <taxon>Basidiomycota</taxon>
        <taxon>Agaricomycotina</taxon>
        <taxon>Agaricomycetes</taxon>
        <taxon>Hymenochaetales</taxon>
        <taxon>Rickenellaceae</taxon>
        <taxon>Rickenella</taxon>
    </lineage>
</organism>
<feature type="non-terminal residue" evidence="1">
    <location>
        <position position="1"/>
    </location>
</feature>
<evidence type="ECO:0000313" key="1">
    <source>
        <dbReference type="EMBL" id="TDL15511.1"/>
    </source>
</evidence>
<gene>
    <name evidence="1" type="ORF">BD410DRAFT_732583</name>
</gene>
<name>A0A4Y7PKI8_9AGAM</name>
<evidence type="ECO:0008006" key="3">
    <source>
        <dbReference type="Google" id="ProtNLM"/>
    </source>
</evidence>
<protein>
    <recommendedName>
        <fullName evidence="3">G domain-containing protein</fullName>
    </recommendedName>
</protein>
<dbReference type="OrthoDB" id="8954335at2759"/>
<dbReference type="VEuPathDB" id="FungiDB:BD410DRAFT_732583"/>
<proteinExistence type="predicted"/>